<dbReference type="Proteomes" id="UP000054564">
    <property type="component" value="Unassembled WGS sequence"/>
</dbReference>
<reference evidence="2" key="1">
    <citation type="submission" date="2014-03" db="EMBL/GenBank/DDBJ databases">
        <title>The Genome Sequence of Puccinia striiformis f. sp. tritici PST-78.</title>
        <authorList>
            <consortium name="The Broad Institute Genome Sequencing Platform"/>
            <person name="Cuomo C."/>
            <person name="Hulbert S."/>
            <person name="Chen X."/>
            <person name="Walker B."/>
            <person name="Young S.K."/>
            <person name="Zeng Q."/>
            <person name="Gargeya S."/>
            <person name="Fitzgerald M."/>
            <person name="Haas B."/>
            <person name="Abouelleil A."/>
            <person name="Alvarado L."/>
            <person name="Arachchi H.M."/>
            <person name="Berlin A.M."/>
            <person name="Chapman S.B."/>
            <person name="Goldberg J."/>
            <person name="Griggs A."/>
            <person name="Gujja S."/>
            <person name="Hansen M."/>
            <person name="Howarth C."/>
            <person name="Imamovic A."/>
            <person name="Larimer J."/>
            <person name="McCowan C."/>
            <person name="Montmayeur A."/>
            <person name="Murphy C."/>
            <person name="Neiman D."/>
            <person name="Pearson M."/>
            <person name="Priest M."/>
            <person name="Roberts A."/>
            <person name="Saif S."/>
            <person name="Shea T."/>
            <person name="Sisk P."/>
            <person name="Sykes S."/>
            <person name="Wortman J."/>
            <person name="Nusbaum C."/>
            <person name="Birren B."/>
        </authorList>
    </citation>
    <scope>NUCLEOTIDE SEQUENCE [LARGE SCALE GENOMIC DNA]</scope>
    <source>
        <strain evidence="2">race PST-78</strain>
    </source>
</reference>
<sequence length="60" mass="7072">MYGIDVFQSKDRFYTIGGDWKRKFQICNVNIKLPDEVNTNNVKLNEELHSFKEDYLSQAA</sequence>
<keyword evidence="2" id="KW-1185">Reference proteome</keyword>
<dbReference type="EMBL" id="AJIL01009054">
    <property type="protein sequence ID" value="KNE86572.1"/>
    <property type="molecule type" value="Genomic_DNA"/>
</dbReference>
<comment type="caution">
    <text evidence="1">The sequence shown here is derived from an EMBL/GenBank/DDBJ whole genome shotgun (WGS) entry which is preliminary data.</text>
</comment>
<evidence type="ECO:0000313" key="1">
    <source>
        <dbReference type="EMBL" id="KNE86572.1"/>
    </source>
</evidence>
<protein>
    <submittedName>
        <fullName evidence="1">Uncharacterized protein</fullName>
    </submittedName>
</protein>
<dbReference type="AlphaFoldDB" id="A0A0L0UHL2"/>
<accession>A0A0L0UHL2</accession>
<proteinExistence type="predicted"/>
<organism evidence="1 2">
    <name type="scientific">Puccinia striiformis f. sp. tritici PST-78</name>
    <dbReference type="NCBI Taxonomy" id="1165861"/>
    <lineage>
        <taxon>Eukaryota</taxon>
        <taxon>Fungi</taxon>
        <taxon>Dikarya</taxon>
        <taxon>Basidiomycota</taxon>
        <taxon>Pucciniomycotina</taxon>
        <taxon>Pucciniomycetes</taxon>
        <taxon>Pucciniales</taxon>
        <taxon>Pucciniaceae</taxon>
        <taxon>Puccinia</taxon>
    </lineage>
</organism>
<evidence type="ECO:0000313" key="2">
    <source>
        <dbReference type="Proteomes" id="UP000054564"/>
    </source>
</evidence>
<feature type="non-terminal residue" evidence="1">
    <location>
        <position position="60"/>
    </location>
</feature>
<name>A0A0L0UHL2_9BASI</name>
<gene>
    <name evidence="1" type="ORF">PSTG_20066</name>
</gene>